<dbReference type="EMBL" id="AYYD01001126">
    <property type="protein sequence ID" value="ETK09068.1"/>
    <property type="molecule type" value="Genomic_DNA"/>
</dbReference>
<protein>
    <recommendedName>
        <fullName evidence="3">HU domain-containing protein</fullName>
    </recommendedName>
</protein>
<evidence type="ECO:0000313" key="4">
    <source>
        <dbReference type="EMBL" id="ETK09068.1"/>
    </source>
</evidence>
<keyword evidence="1" id="KW-0238">DNA-binding</keyword>
<feature type="compositionally biased region" description="Polar residues" evidence="2">
    <location>
        <begin position="165"/>
        <end position="188"/>
    </location>
</feature>
<dbReference type="PATRIC" id="fig|1411021.3.peg.1395"/>
<dbReference type="AlphaFoldDB" id="W2CPW1"/>
<evidence type="ECO:0000256" key="1">
    <source>
        <dbReference type="ARBA" id="ARBA00023125"/>
    </source>
</evidence>
<name>W2CPW1_9BACT</name>
<sequence>MKYIILQRANPQDRRKAKWYATPLLERRVRQAELTSQLAESLGIRYGIVRKIIQVFLEAVVRHLLAGRSVCLRPLGTLRISFTSDGMEEPEHVTPDMIRDLKIVITPDKLLKEQLSNLHFELHEDPAAASSPHESVVEMMPRAYPRGASADAGEFGRVHAPTPKRINNSTGRRPQHLNAPSGQMHVTV</sequence>
<gene>
    <name evidence="4" type="ORF">T231_11115</name>
</gene>
<feature type="domain" description="HU" evidence="3">
    <location>
        <begin position="2"/>
        <end position="121"/>
    </location>
</feature>
<feature type="region of interest" description="Disordered" evidence="2">
    <location>
        <begin position="162"/>
        <end position="188"/>
    </location>
</feature>
<dbReference type="InterPro" id="IPR010992">
    <property type="entry name" value="IHF-like_DNA-bd_dom_sf"/>
</dbReference>
<reference evidence="4 5" key="1">
    <citation type="submission" date="2013-11" db="EMBL/GenBank/DDBJ databases">
        <title>Single cell genomics of uncultured Tannerella BU063 (oral taxon 286).</title>
        <authorList>
            <person name="Beall C.J."/>
            <person name="Campbell A.G."/>
            <person name="Griffen A.L."/>
            <person name="Podar M."/>
            <person name="Leys E.J."/>
        </authorList>
    </citation>
    <scope>NUCLEOTIDE SEQUENCE [LARGE SCALE GENOMIC DNA]</scope>
    <source>
        <strain evidence="4">Cell 6/7/9</strain>
    </source>
</reference>
<proteinExistence type="predicted"/>
<dbReference type="SUPFAM" id="SSF47729">
    <property type="entry name" value="IHF-like DNA-binding proteins"/>
    <property type="match status" value="1"/>
</dbReference>
<dbReference type="InterPro" id="IPR041607">
    <property type="entry name" value="HU-HIG"/>
</dbReference>
<comment type="caution">
    <text evidence="4">The sequence shown here is derived from an EMBL/GenBank/DDBJ whole genome shotgun (WGS) entry which is preliminary data.</text>
</comment>
<keyword evidence="5" id="KW-1185">Reference proteome</keyword>
<dbReference type="Proteomes" id="UP000018874">
    <property type="component" value="Unassembled WGS sequence"/>
</dbReference>
<dbReference type="Pfam" id="PF18291">
    <property type="entry name" value="HU-HIG"/>
    <property type="match status" value="1"/>
</dbReference>
<evidence type="ECO:0000256" key="2">
    <source>
        <dbReference type="SAM" id="MobiDB-lite"/>
    </source>
</evidence>
<evidence type="ECO:0000259" key="3">
    <source>
        <dbReference type="Pfam" id="PF18291"/>
    </source>
</evidence>
<dbReference type="Gene3D" id="4.10.520.10">
    <property type="entry name" value="IHF-like DNA-binding proteins"/>
    <property type="match status" value="1"/>
</dbReference>
<organism evidence="4 5">
    <name type="scientific">Tannerella sp. oral taxon BU063 isolate Cell 6/7/9</name>
    <dbReference type="NCBI Taxonomy" id="1411021"/>
    <lineage>
        <taxon>Bacteria</taxon>
        <taxon>Pseudomonadati</taxon>
        <taxon>Bacteroidota</taxon>
        <taxon>Bacteroidia</taxon>
        <taxon>Bacteroidales</taxon>
        <taxon>Tannerellaceae</taxon>
        <taxon>Tannerella</taxon>
    </lineage>
</organism>
<dbReference type="GO" id="GO:0003677">
    <property type="term" value="F:DNA binding"/>
    <property type="evidence" value="ECO:0007669"/>
    <property type="project" value="UniProtKB-KW"/>
</dbReference>
<evidence type="ECO:0000313" key="5">
    <source>
        <dbReference type="Proteomes" id="UP000018874"/>
    </source>
</evidence>
<accession>W2CPW1</accession>